<name>A0AAN8ABA9_ELEMC</name>
<accession>A0AAN8ABA9</accession>
<keyword evidence="2" id="KW-1185">Reference proteome</keyword>
<reference evidence="1 2" key="2">
    <citation type="journal article" date="2023" name="Mol. Biol. Evol.">
        <title>Genomics of Secondarily Temperate Adaptation in the Only Non-Antarctic Icefish.</title>
        <authorList>
            <person name="Rivera-Colon A.G."/>
            <person name="Rayamajhi N."/>
            <person name="Minhas B.F."/>
            <person name="Madrigal G."/>
            <person name="Bilyk K.T."/>
            <person name="Yoon V."/>
            <person name="Hune M."/>
            <person name="Gregory S."/>
            <person name="Cheng C.H.C."/>
            <person name="Catchen J.M."/>
        </authorList>
    </citation>
    <scope>NUCLEOTIDE SEQUENCE [LARGE SCALE GENOMIC DNA]</scope>
    <source>
        <strain evidence="1">JMC-PN-2008</strain>
    </source>
</reference>
<reference evidence="1 2" key="1">
    <citation type="journal article" date="2023" name="Genes (Basel)">
        <title>Chromosome-Level Genome Assembly and Circadian Gene Repertoire of the Patagonia Blennie Eleginops maclovinus-The Closest Ancestral Proxy of Antarctic Cryonotothenioids.</title>
        <authorList>
            <person name="Cheng C.C."/>
            <person name="Rivera-Colon A.G."/>
            <person name="Minhas B.F."/>
            <person name="Wilson L."/>
            <person name="Rayamajhi N."/>
            <person name="Vargas-Chacoff L."/>
            <person name="Catchen J.M."/>
        </authorList>
    </citation>
    <scope>NUCLEOTIDE SEQUENCE [LARGE SCALE GENOMIC DNA]</scope>
    <source>
        <strain evidence="1">JMC-PN-2008</strain>
    </source>
</reference>
<dbReference type="EMBL" id="JAUZQC010000023">
    <property type="protein sequence ID" value="KAK5849674.1"/>
    <property type="molecule type" value="Genomic_DNA"/>
</dbReference>
<comment type="caution">
    <text evidence="1">The sequence shown here is derived from an EMBL/GenBank/DDBJ whole genome shotgun (WGS) entry which is preliminary data.</text>
</comment>
<sequence>MVGGGGGGGSHMGTFSLPCSGGGALRGTGLGLIPIHPVLHSAWPGTISPARLPPVTSDPTITAAVPGPFMPPACYYLQYLLLLIPLPAIVDAHTALLSDWKTQVLSFLLQQHRLNPPTLSKPHLEWKSPLYTTYLWLFDSEHKELHRRAAADE</sequence>
<proteinExistence type="predicted"/>
<dbReference type="AlphaFoldDB" id="A0AAN8ABA9"/>
<evidence type="ECO:0000313" key="1">
    <source>
        <dbReference type="EMBL" id="KAK5849674.1"/>
    </source>
</evidence>
<protein>
    <submittedName>
        <fullName evidence="1">Uncharacterized protein</fullName>
    </submittedName>
</protein>
<organism evidence="1 2">
    <name type="scientific">Eleginops maclovinus</name>
    <name type="common">Patagonian blennie</name>
    <name type="synonym">Eleginus maclovinus</name>
    <dbReference type="NCBI Taxonomy" id="56733"/>
    <lineage>
        <taxon>Eukaryota</taxon>
        <taxon>Metazoa</taxon>
        <taxon>Chordata</taxon>
        <taxon>Craniata</taxon>
        <taxon>Vertebrata</taxon>
        <taxon>Euteleostomi</taxon>
        <taxon>Actinopterygii</taxon>
        <taxon>Neopterygii</taxon>
        <taxon>Teleostei</taxon>
        <taxon>Neoteleostei</taxon>
        <taxon>Acanthomorphata</taxon>
        <taxon>Eupercaria</taxon>
        <taxon>Perciformes</taxon>
        <taxon>Notothenioidei</taxon>
        <taxon>Eleginopidae</taxon>
        <taxon>Eleginops</taxon>
    </lineage>
</organism>
<dbReference type="Proteomes" id="UP001346869">
    <property type="component" value="Unassembled WGS sequence"/>
</dbReference>
<evidence type="ECO:0000313" key="2">
    <source>
        <dbReference type="Proteomes" id="UP001346869"/>
    </source>
</evidence>
<gene>
    <name evidence="1" type="ORF">PBY51_013989</name>
</gene>